<protein>
    <recommendedName>
        <fullName evidence="3">Alpha/beta hydrolase</fullName>
    </recommendedName>
</protein>
<proteinExistence type="predicted"/>
<accession>A0A2N6D118</accession>
<dbReference type="InterPro" id="IPR029058">
    <property type="entry name" value="AB_hydrolase_fold"/>
</dbReference>
<evidence type="ECO:0000313" key="1">
    <source>
        <dbReference type="EMBL" id="PLX63383.1"/>
    </source>
</evidence>
<dbReference type="GO" id="GO:0016787">
    <property type="term" value="F:hydrolase activity"/>
    <property type="evidence" value="ECO:0007669"/>
    <property type="project" value="InterPro"/>
</dbReference>
<sequence>MTTDSTIHHIIVPGYGNSGAEHWQTCWQRRLPNSRRTQPASWDFPEHDDWIAALDREITATEGPIILIAHSLGTITVAEWASEHPGDRIIGALLVAIPDVQRPDLPDAIQGFANPRLSPLPFPSIAVLSSDDPYCALKRGRLFAEQRGARIETRGDYGHINHESGLGEWEEGLKWLDELGATAARHHPVQETAD</sequence>
<dbReference type="InterPro" id="IPR010662">
    <property type="entry name" value="RBBP9/YdeN"/>
</dbReference>
<dbReference type="AlphaFoldDB" id="A0A2N6D118"/>
<name>A0A2N6D118_9GAMM</name>
<comment type="caution">
    <text evidence="1">The sequence shown here is derived from an EMBL/GenBank/DDBJ whole genome shotgun (WGS) entry which is preliminary data.</text>
</comment>
<dbReference type="RefSeq" id="WP_273437144.1">
    <property type="nucleotide sequence ID" value="NZ_PKUN01000001.1"/>
</dbReference>
<evidence type="ECO:0008006" key="3">
    <source>
        <dbReference type="Google" id="ProtNLM"/>
    </source>
</evidence>
<dbReference type="Pfam" id="PF06821">
    <property type="entry name" value="Ser_hydrolase"/>
    <property type="match status" value="1"/>
</dbReference>
<gene>
    <name evidence="1" type="ORF">C0630_00270</name>
</gene>
<dbReference type="EMBL" id="PKUN01000001">
    <property type="protein sequence ID" value="PLX63383.1"/>
    <property type="molecule type" value="Genomic_DNA"/>
</dbReference>
<reference evidence="1 2" key="1">
    <citation type="submission" date="2017-11" db="EMBL/GenBank/DDBJ databases">
        <title>Genome-resolved metagenomics identifies genetic mobility, metabolic interactions, and unexpected diversity in perchlorate-reducing communities.</title>
        <authorList>
            <person name="Barnum T.P."/>
            <person name="Figueroa I.A."/>
            <person name="Carlstrom C.I."/>
            <person name="Lucas L.N."/>
            <person name="Engelbrektson A.L."/>
            <person name="Coates J.D."/>
        </authorList>
    </citation>
    <scope>NUCLEOTIDE SEQUENCE [LARGE SCALE GENOMIC DNA]</scope>
    <source>
        <strain evidence="1">BM301</strain>
    </source>
</reference>
<dbReference type="Proteomes" id="UP000235015">
    <property type="component" value="Unassembled WGS sequence"/>
</dbReference>
<evidence type="ECO:0000313" key="2">
    <source>
        <dbReference type="Proteomes" id="UP000235015"/>
    </source>
</evidence>
<dbReference type="SUPFAM" id="SSF53474">
    <property type="entry name" value="alpha/beta-Hydrolases"/>
    <property type="match status" value="1"/>
</dbReference>
<dbReference type="Gene3D" id="3.40.50.1820">
    <property type="entry name" value="alpha/beta hydrolase"/>
    <property type="match status" value="1"/>
</dbReference>
<organism evidence="1 2">
    <name type="scientific">Sedimenticola selenatireducens</name>
    <dbReference type="NCBI Taxonomy" id="191960"/>
    <lineage>
        <taxon>Bacteria</taxon>
        <taxon>Pseudomonadati</taxon>
        <taxon>Pseudomonadota</taxon>
        <taxon>Gammaproteobacteria</taxon>
        <taxon>Chromatiales</taxon>
        <taxon>Sedimenticolaceae</taxon>
        <taxon>Sedimenticola</taxon>
    </lineage>
</organism>